<dbReference type="InterPro" id="IPR040256">
    <property type="entry name" value="At4g02000-like"/>
</dbReference>
<accession>A0ABM4UFN1</accession>
<feature type="domain" description="DUF4283" evidence="2">
    <location>
        <begin position="34"/>
        <end position="112"/>
    </location>
</feature>
<organism evidence="4 5">
    <name type="scientific">Coffea arabica</name>
    <name type="common">Arabian coffee</name>
    <dbReference type="NCBI Taxonomy" id="13443"/>
    <lineage>
        <taxon>Eukaryota</taxon>
        <taxon>Viridiplantae</taxon>
        <taxon>Streptophyta</taxon>
        <taxon>Embryophyta</taxon>
        <taxon>Tracheophyta</taxon>
        <taxon>Spermatophyta</taxon>
        <taxon>Magnoliopsida</taxon>
        <taxon>eudicotyledons</taxon>
        <taxon>Gunneridae</taxon>
        <taxon>Pentapetalae</taxon>
        <taxon>asterids</taxon>
        <taxon>lamiids</taxon>
        <taxon>Gentianales</taxon>
        <taxon>Rubiaceae</taxon>
        <taxon>Ixoroideae</taxon>
        <taxon>Gardenieae complex</taxon>
        <taxon>Bertiereae - Coffeeae clade</taxon>
        <taxon>Coffeeae</taxon>
        <taxon>Coffea</taxon>
    </lineage>
</organism>
<evidence type="ECO:0008006" key="6">
    <source>
        <dbReference type="Google" id="ProtNLM"/>
    </source>
</evidence>
<feature type="domain" description="Zinc knuckle CX2CX4HX4C" evidence="3">
    <location>
        <begin position="176"/>
        <end position="221"/>
    </location>
</feature>
<sequence>MAEDLAEILGKFALSSKELGGACLDREEVNLGVKECQLSLFGKFKGENIVNYMGVKSFVTAAWGYPKDLKVVELGPNFFQFLIHGEQERERILGGGPWMMDSQLLVMNRWFEGIEEDENAFNKALLWVQIWNLPVHWMSEEVGRKIGAVFSRVNEVIIPQTGSKEGRHIKLLVVADISQPLLRGTIVKVEGSTKWVSFKYERCPDFCYNCEIMGHCERNCKRLVLINRGHLENQYGTWIRAGNSRSSPQKEPLVKRGTSDKHHWRLHNRNWVEVVKQRQQDPSQSSHVPLADLAGSSSHATEM</sequence>
<dbReference type="Pfam" id="PF14111">
    <property type="entry name" value="DUF4283"/>
    <property type="match status" value="1"/>
</dbReference>
<evidence type="ECO:0000313" key="5">
    <source>
        <dbReference type="RefSeq" id="XP_071906083.1"/>
    </source>
</evidence>
<gene>
    <name evidence="5" type="primary">LOC140007271</name>
</gene>
<keyword evidence="4" id="KW-1185">Reference proteome</keyword>
<proteinExistence type="predicted"/>
<evidence type="ECO:0000256" key="1">
    <source>
        <dbReference type="SAM" id="MobiDB-lite"/>
    </source>
</evidence>
<evidence type="ECO:0000259" key="3">
    <source>
        <dbReference type="Pfam" id="PF14392"/>
    </source>
</evidence>
<feature type="region of interest" description="Disordered" evidence="1">
    <location>
        <begin position="276"/>
        <end position="303"/>
    </location>
</feature>
<name>A0ABM4UFN1_COFAR</name>
<dbReference type="RefSeq" id="XP_071906083.1">
    <property type="nucleotide sequence ID" value="XM_072049982.1"/>
</dbReference>
<dbReference type="InterPro" id="IPR025836">
    <property type="entry name" value="Zn_knuckle_CX2CX4HX4C"/>
</dbReference>
<dbReference type="Pfam" id="PF14392">
    <property type="entry name" value="zf-CCHC_4"/>
    <property type="match status" value="1"/>
</dbReference>
<dbReference type="PANTHER" id="PTHR31286">
    <property type="entry name" value="GLYCINE-RICH CELL WALL STRUCTURAL PROTEIN 1.8-LIKE"/>
    <property type="match status" value="1"/>
</dbReference>
<dbReference type="Proteomes" id="UP001652660">
    <property type="component" value="Chromosome 5c"/>
</dbReference>
<protein>
    <recommendedName>
        <fullName evidence="6">CCHC-type domain-containing protein</fullName>
    </recommendedName>
</protein>
<dbReference type="InterPro" id="IPR025558">
    <property type="entry name" value="DUF4283"/>
</dbReference>
<reference evidence="5" key="1">
    <citation type="submission" date="2025-08" db="UniProtKB">
        <authorList>
            <consortium name="RefSeq"/>
        </authorList>
    </citation>
    <scope>IDENTIFICATION</scope>
    <source>
        <tissue evidence="5">Leaves</tissue>
    </source>
</reference>
<dbReference type="PANTHER" id="PTHR31286:SF178">
    <property type="entry name" value="DUF4283 DOMAIN-CONTAINING PROTEIN"/>
    <property type="match status" value="1"/>
</dbReference>
<evidence type="ECO:0000259" key="2">
    <source>
        <dbReference type="Pfam" id="PF14111"/>
    </source>
</evidence>
<dbReference type="GeneID" id="140007271"/>
<evidence type="ECO:0000313" key="4">
    <source>
        <dbReference type="Proteomes" id="UP001652660"/>
    </source>
</evidence>